<feature type="transmembrane region" description="Helical" evidence="1">
    <location>
        <begin position="438"/>
        <end position="456"/>
    </location>
</feature>
<feature type="transmembrane region" description="Helical" evidence="1">
    <location>
        <begin position="104"/>
        <end position="122"/>
    </location>
</feature>
<feature type="transmembrane region" description="Helical" evidence="1">
    <location>
        <begin position="235"/>
        <end position="255"/>
    </location>
</feature>
<sequence>MEVALTSAHWAYLACIAAVIVLMVRRRDVVLVCLAGSFIVGLLYSRSPLIAIQSVFNGLLEAGTDLFDIMLIIALMVAMLHSLSRMGADYLMVIPLRRFMKTPTRAFFILGATMYAAALFFWPTPATALVGTILVPVAIMAGLPAMGAAMAVNILGHGMALSGDLVIQGALKLSSGAAGVTVDAMLPKALVLSLVSGLTAGTIAFLSIRKDIEKVREEGTDNILICQQAPQLERFARLFALAVPLTMLTVVAVMASQNLRGGKATALLGGTALLLLFCSTLAREGHRGLEEIVVHLRHGFLFAIKIFSPVIPIAGFFFLGSQKAASQILGDGAPGFLFDLGRAFANALPLGKIPLAFGNLIVGIITGLDGSGFSGLPLTGCLAQALGAPLLFDVATLAAIGQMGAIWGGGGTLVAWSFGLVATAGISGVDPMELARRNFIPVSCGLLAATIVGICMM</sequence>
<dbReference type="KEGG" id="aram:KAR29_12460"/>
<protein>
    <recommendedName>
        <fullName evidence="4">Transporter</fullName>
    </recommendedName>
</protein>
<evidence type="ECO:0000256" key="1">
    <source>
        <dbReference type="SAM" id="Phobius"/>
    </source>
</evidence>
<evidence type="ECO:0000313" key="2">
    <source>
        <dbReference type="EMBL" id="QTX32105.1"/>
    </source>
</evidence>
<feature type="transmembrane region" description="Helical" evidence="1">
    <location>
        <begin position="405"/>
        <end position="426"/>
    </location>
</feature>
<gene>
    <name evidence="2" type="ORF">KAR29_12460</name>
</gene>
<dbReference type="Proteomes" id="UP000671879">
    <property type="component" value="Chromosome"/>
</dbReference>
<proteinExistence type="predicted"/>
<organism evidence="2 3">
    <name type="scientific">Aminithiophilus ramosus</name>
    <dbReference type="NCBI Taxonomy" id="3029084"/>
    <lineage>
        <taxon>Bacteria</taxon>
        <taxon>Thermotogati</taxon>
        <taxon>Synergistota</taxon>
        <taxon>Synergistia</taxon>
        <taxon>Synergistales</taxon>
        <taxon>Aminithiophilaceae</taxon>
        <taxon>Aminithiophilus</taxon>
    </lineage>
</organism>
<dbReference type="EMBL" id="CP072943">
    <property type="protein sequence ID" value="QTX32105.1"/>
    <property type="molecule type" value="Genomic_DNA"/>
</dbReference>
<feature type="transmembrane region" description="Helical" evidence="1">
    <location>
        <begin position="66"/>
        <end position="83"/>
    </location>
</feature>
<keyword evidence="3" id="KW-1185">Reference proteome</keyword>
<feature type="transmembrane region" description="Helical" evidence="1">
    <location>
        <begin position="302"/>
        <end position="319"/>
    </location>
</feature>
<feature type="transmembrane region" description="Helical" evidence="1">
    <location>
        <begin position="29"/>
        <end position="46"/>
    </location>
</feature>
<keyword evidence="1" id="KW-0472">Membrane</keyword>
<evidence type="ECO:0000313" key="3">
    <source>
        <dbReference type="Proteomes" id="UP000671879"/>
    </source>
</evidence>
<keyword evidence="1" id="KW-0812">Transmembrane</keyword>
<feature type="transmembrane region" description="Helical" evidence="1">
    <location>
        <begin position="6"/>
        <end position="24"/>
    </location>
</feature>
<reference evidence="3" key="1">
    <citation type="submission" date="2021-04" db="EMBL/GenBank/DDBJ databases">
        <title>A novel Synergistetes isolate from a pyrite-forming mixed culture.</title>
        <authorList>
            <person name="Bunk B."/>
            <person name="Sproer C."/>
            <person name="Spring S."/>
            <person name="Pester M."/>
        </authorList>
    </citation>
    <scope>NUCLEOTIDE SEQUENCE [LARGE SCALE GENOMIC DNA]</scope>
    <source>
        <strain evidence="3">J.5.4.2-T.3.5.2</strain>
    </source>
</reference>
<feature type="transmembrane region" description="Helical" evidence="1">
    <location>
        <begin position="264"/>
        <end position="282"/>
    </location>
</feature>
<dbReference type="RefSeq" id="WP_274373316.1">
    <property type="nucleotide sequence ID" value="NZ_CP072943.1"/>
</dbReference>
<keyword evidence="1" id="KW-1133">Transmembrane helix</keyword>
<accession>A0A9Q7AHP8</accession>
<evidence type="ECO:0008006" key="4">
    <source>
        <dbReference type="Google" id="ProtNLM"/>
    </source>
</evidence>
<dbReference type="AlphaFoldDB" id="A0A9Q7AHP8"/>
<feature type="transmembrane region" description="Helical" evidence="1">
    <location>
        <begin position="128"/>
        <end position="152"/>
    </location>
</feature>
<name>A0A9Q7AHP8_9BACT</name>